<sequence>EELKRIIANREVDMLKRIPGIGIKLAERMILELKDKLEEYKVRGAALAGLEENEKIYEVKQALKTLGYDSREISKAISKLSIDVIEREKIENILKIALKEI</sequence>
<dbReference type="SUPFAM" id="SSF46929">
    <property type="entry name" value="DNA helicase RuvA subunit, C-terminal domain"/>
    <property type="match status" value="1"/>
</dbReference>
<protein>
    <recommendedName>
        <fullName evidence="1">Holliday junction DNA helicase RuvA C-terminal domain-containing protein</fullName>
    </recommendedName>
</protein>
<gene>
    <name evidence="2" type="ORF">S06H3_11148</name>
</gene>
<dbReference type="GO" id="GO:0006281">
    <property type="term" value="P:DNA repair"/>
    <property type="evidence" value="ECO:0007669"/>
    <property type="project" value="InterPro"/>
</dbReference>
<dbReference type="SUPFAM" id="SSF47781">
    <property type="entry name" value="RuvA domain 2-like"/>
    <property type="match status" value="1"/>
</dbReference>
<dbReference type="InterPro" id="IPR011114">
    <property type="entry name" value="RuvA_C"/>
</dbReference>
<dbReference type="GO" id="GO:0005524">
    <property type="term" value="F:ATP binding"/>
    <property type="evidence" value="ECO:0007669"/>
    <property type="project" value="InterPro"/>
</dbReference>
<dbReference type="Pfam" id="PF14520">
    <property type="entry name" value="HHH_5"/>
    <property type="match status" value="1"/>
</dbReference>
<evidence type="ECO:0000313" key="2">
    <source>
        <dbReference type="EMBL" id="GAI13875.1"/>
    </source>
</evidence>
<dbReference type="CDD" id="cd14332">
    <property type="entry name" value="UBA_RuvA_C"/>
    <property type="match status" value="1"/>
</dbReference>
<feature type="domain" description="Holliday junction DNA helicase RuvA C-terminal" evidence="1">
    <location>
        <begin position="58"/>
        <end position="100"/>
    </location>
</feature>
<dbReference type="EMBL" id="BARV01005325">
    <property type="protein sequence ID" value="GAI13875.1"/>
    <property type="molecule type" value="Genomic_DNA"/>
</dbReference>
<organism evidence="2">
    <name type="scientific">marine sediment metagenome</name>
    <dbReference type="NCBI Taxonomy" id="412755"/>
    <lineage>
        <taxon>unclassified sequences</taxon>
        <taxon>metagenomes</taxon>
        <taxon>ecological metagenomes</taxon>
    </lineage>
</organism>
<dbReference type="Gene3D" id="1.10.150.20">
    <property type="entry name" value="5' to 3' exonuclease, C-terminal subdomain"/>
    <property type="match status" value="1"/>
</dbReference>
<accession>X1MGP4</accession>
<name>X1MGP4_9ZZZZ</name>
<reference evidence="2" key="1">
    <citation type="journal article" date="2014" name="Front. Microbiol.">
        <title>High frequency of phylogenetically diverse reductive dehalogenase-homologous genes in deep subseafloor sedimentary metagenomes.</title>
        <authorList>
            <person name="Kawai M."/>
            <person name="Futagami T."/>
            <person name="Toyoda A."/>
            <person name="Takaki Y."/>
            <person name="Nishi S."/>
            <person name="Hori S."/>
            <person name="Arai W."/>
            <person name="Tsubouchi T."/>
            <person name="Morono Y."/>
            <person name="Uchiyama I."/>
            <person name="Ito T."/>
            <person name="Fujiyama A."/>
            <person name="Inagaki F."/>
            <person name="Takami H."/>
        </authorList>
    </citation>
    <scope>NUCLEOTIDE SEQUENCE</scope>
    <source>
        <strain evidence="2">Expedition CK06-06</strain>
    </source>
</reference>
<feature type="non-terminal residue" evidence="2">
    <location>
        <position position="1"/>
    </location>
</feature>
<dbReference type="AlphaFoldDB" id="X1MGP4"/>
<proteinExistence type="predicted"/>
<comment type="caution">
    <text evidence="2">The sequence shown here is derived from an EMBL/GenBank/DDBJ whole genome shotgun (WGS) entry which is preliminary data.</text>
</comment>
<evidence type="ECO:0000259" key="1">
    <source>
        <dbReference type="Pfam" id="PF07499"/>
    </source>
</evidence>
<dbReference type="GO" id="GO:0006310">
    <property type="term" value="P:DNA recombination"/>
    <property type="evidence" value="ECO:0007669"/>
    <property type="project" value="InterPro"/>
</dbReference>
<dbReference type="InterPro" id="IPR010994">
    <property type="entry name" value="RuvA_2-like"/>
</dbReference>
<dbReference type="GO" id="GO:0009378">
    <property type="term" value="F:four-way junction helicase activity"/>
    <property type="evidence" value="ECO:0007669"/>
    <property type="project" value="InterPro"/>
</dbReference>
<dbReference type="InterPro" id="IPR036267">
    <property type="entry name" value="RuvA_C_sf"/>
</dbReference>
<dbReference type="Pfam" id="PF07499">
    <property type="entry name" value="RuvA_C"/>
    <property type="match status" value="1"/>
</dbReference>
<dbReference type="GO" id="GO:0009379">
    <property type="term" value="C:Holliday junction helicase complex"/>
    <property type="evidence" value="ECO:0007669"/>
    <property type="project" value="InterPro"/>
</dbReference>